<evidence type="ECO:0000313" key="4">
    <source>
        <dbReference type="EMBL" id="PWJ15305.1"/>
    </source>
</evidence>
<dbReference type="PRINTS" id="PR00133">
    <property type="entry name" value="GLHYDRLASE3"/>
</dbReference>
<protein>
    <submittedName>
        <fullName evidence="4">Beta-glucosidase</fullName>
    </submittedName>
</protein>
<evidence type="ECO:0000256" key="1">
    <source>
        <dbReference type="ARBA" id="ARBA00005336"/>
    </source>
</evidence>
<organism evidence="4 5">
    <name type="scientific">Ruminococcus flavefaciens</name>
    <dbReference type="NCBI Taxonomy" id="1265"/>
    <lineage>
        <taxon>Bacteria</taxon>
        <taxon>Bacillati</taxon>
        <taxon>Bacillota</taxon>
        <taxon>Clostridia</taxon>
        <taxon>Eubacteriales</taxon>
        <taxon>Oscillospiraceae</taxon>
        <taxon>Ruminococcus</taxon>
    </lineage>
</organism>
<dbReference type="GO" id="GO:0005975">
    <property type="term" value="P:carbohydrate metabolic process"/>
    <property type="evidence" value="ECO:0007669"/>
    <property type="project" value="InterPro"/>
</dbReference>
<keyword evidence="2" id="KW-0378">Hydrolase</keyword>
<comment type="similarity">
    <text evidence="1">Belongs to the glycosyl hydrolase 3 family.</text>
</comment>
<evidence type="ECO:0000256" key="2">
    <source>
        <dbReference type="ARBA" id="ARBA00022801"/>
    </source>
</evidence>
<feature type="domain" description="Fibronectin type III-like" evidence="3">
    <location>
        <begin position="309"/>
        <end position="385"/>
    </location>
</feature>
<dbReference type="InterPro" id="IPR013783">
    <property type="entry name" value="Ig-like_fold"/>
</dbReference>
<dbReference type="PANTHER" id="PTHR42715">
    <property type="entry name" value="BETA-GLUCOSIDASE"/>
    <property type="match status" value="1"/>
</dbReference>
<dbReference type="InterPro" id="IPR002772">
    <property type="entry name" value="Glyco_hydro_3_C"/>
</dbReference>
<dbReference type="Gene3D" id="3.40.50.1700">
    <property type="entry name" value="Glycoside hydrolase family 3 C-terminal domain"/>
    <property type="match status" value="1"/>
</dbReference>
<dbReference type="SMART" id="SM01217">
    <property type="entry name" value="Fn3_like"/>
    <property type="match status" value="1"/>
</dbReference>
<dbReference type="PANTHER" id="PTHR42715:SF10">
    <property type="entry name" value="BETA-GLUCOSIDASE"/>
    <property type="match status" value="1"/>
</dbReference>
<dbReference type="GO" id="GO:0004553">
    <property type="term" value="F:hydrolase activity, hydrolyzing O-glycosyl compounds"/>
    <property type="evidence" value="ECO:0007669"/>
    <property type="project" value="InterPro"/>
</dbReference>
<dbReference type="InterPro" id="IPR036881">
    <property type="entry name" value="Glyco_hydro_3_C_sf"/>
</dbReference>
<dbReference type="AlphaFoldDB" id="A0A315Y4K8"/>
<gene>
    <name evidence="4" type="ORF">IE37_00199</name>
</gene>
<dbReference type="SUPFAM" id="SSF52279">
    <property type="entry name" value="Beta-D-glucan exohydrolase, C-terminal domain"/>
    <property type="match status" value="1"/>
</dbReference>
<dbReference type="InterPro" id="IPR036962">
    <property type="entry name" value="Glyco_hydro_3_N_sf"/>
</dbReference>
<comment type="caution">
    <text evidence="4">The sequence shown here is derived from an EMBL/GenBank/DDBJ whole genome shotgun (WGS) entry which is preliminary data.</text>
</comment>
<dbReference type="Gene3D" id="2.60.40.10">
    <property type="entry name" value="Immunoglobulins"/>
    <property type="match status" value="1"/>
</dbReference>
<reference evidence="4 5" key="1">
    <citation type="submission" date="2018-05" db="EMBL/GenBank/DDBJ databases">
        <title>The Hungate 1000. A catalogue of reference genomes from the rumen microbiome.</title>
        <authorList>
            <person name="Kelly W."/>
        </authorList>
    </citation>
    <scope>NUCLEOTIDE SEQUENCE [LARGE SCALE GENOMIC DNA]</scope>
    <source>
        <strain evidence="4 5">SAb67</strain>
    </source>
</reference>
<dbReference type="InterPro" id="IPR001764">
    <property type="entry name" value="Glyco_hydro_3_N"/>
</dbReference>
<dbReference type="OrthoDB" id="98455at2"/>
<dbReference type="InterPro" id="IPR026891">
    <property type="entry name" value="Fn3-like"/>
</dbReference>
<dbReference type="RefSeq" id="WP_109725110.1">
    <property type="nucleotide sequence ID" value="NZ_QGDI01000001.1"/>
</dbReference>
<dbReference type="Pfam" id="PF00933">
    <property type="entry name" value="Glyco_hydro_3"/>
    <property type="match status" value="1"/>
</dbReference>
<dbReference type="Pfam" id="PF14310">
    <property type="entry name" value="Fn3-like"/>
    <property type="match status" value="1"/>
</dbReference>
<evidence type="ECO:0000313" key="5">
    <source>
        <dbReference type="Proteomes" id="UP000245720"/>
    </source>
</evidence>
<dbReference type="Proteomes" id="UP000245720">
    <property type="component" value="Unassembled WGS sequence"/>
</dbReference>
<evidence type="ECO:0000259" key="3">
    <source>
        <dbReference type="SMART" id="SM01217"/>
    </source>
</evidence>
<dbReference type="Pfam" id="PF01915">
    <property type="entry name" value="Glyco_hydro_3_C"/>
    <property type="match status" value="1"/>
</dbReference>
<dbReference type="InterPro" id="IPR050288">
    <property type="entry name" value="Cellulose_deg_GH3"/>
</dbReference>
<sequence length="927" mass="101888">MKKILDWNKYIEKAASAVSEGIVMLKNNNGTLPLDMNETVSVFGRIQLHYYKSGTGSGGMVNVSKVTGILDGLLEAGVKVNEELLGIYRKWDEENPFEQGSGWGAEPWSQKEMPIDDEIVKNAASVSNRAIVIIGRTAGEEQDLRIEEGSYLLTETELDMLRKVRKHFDKVIVLLNVGGLMDLTDIEDCAPDALLYVWQGGMTGGTGTADVLTGKVCPSGKLPDTAAKKVSDYPSDPYFGNKIRELYTEDIFVGYRWFETFAKDNVLYPFGFGLSYTTFDISMTNAENKENETIIEVKVTNTGSFKGKEVVQIYCEAPQGRLGKPARVLCGFEKTKELAPSESQSLRIIIDHRNIASYDDHNGSDTAYCWILEKGKYTLCIGSDVRSCTGCFEFELGNDVVLEKCEQALAPVTEFDRIKAVPTENGLNAVKEKAPLSLIDEKQRLLASIPEEIKYTGDKGLKLADVKNGKCSMSEFIAQLSDHDLSCIIRGEGMGSPRVTAGTASAFGGVSDELNAFGIPAGCCDDGPSGMRLDCGTKAFSLPNGTLIASTFNKELIEELFAYVGIEMVANKVDCLLGPGMNIHRHPLNGRNFEYFSEDPFLTGQMASAELRGLHSAGVTGTIKHFCANNQETNRHTVDSVVSERALREIYLRGFEMAVKLGGAKTIMTTYGSLNGVWTAGNFDLNTTVLRDQWGFTGFSMTDWWANVNYRGEEPRRSNYVPMAKAQNDVYMVCSDSSCADPDIEKALADGTLSRAELQRNAANVLRVLLDTHAMKRIMGEDDTVEIINRADSEVGGDEPVEFYDLGEKFTLDLTGVKSVQGENYSFAVVVNNPGFYKVTITASSTQSSLAQIPLTFIAMGTPCGTFTWNGTEGKPVPLEKEIPFFSKFTAIRLYFAQSGLDLQSIEFELLRTVDSMDIAFVSEDDK</sequence>
<dbReference type="InterPro" id="IPR017853">
    <property type="entry name" value="GH"/>
</dbReference>
<dbReference type="EMBL" id="QGDI01000001">
    <property type="protein sequence ID" value="PWJ15305.1"/>
    <property type="molecule type" value="Genomic_DNA"/>
</dbReference>
<proteinExistence type="inferred from homology"/>
<accession>A0A315Y4K8</accession>
<dbReference type="Gene3D" id="3.20.20.300">
    <property type="entry name" value="Glycoside hydrolase, family 3, N-terminal domain"/>
    <property type="match status" value="1"/>
</dbReference>
<dbReference type="SUPFAM" id="SSF51445">
    <property type="entry name" value="(Trans)glycosidases"/>
    <property type="match status" value="1"/>
</dbReference>
<name>A0A315Y4K8_RUMFL</name>